<dbReference type="Gene3D" id="2.130.10.10">
    <property type="entry name" value="YVTN repeat-like/Quinoprotein amine dehydrogenase"/>
    <property type="match status" value="1"/>
</dbReference>
<sequence length="191" mass="20428">MQLVNPFSDTVKIINVLPPEEVIASDGVADLSPASISVGDFSKQYRPRHVATTPNASVAHVPSMETGEIAVVDLRGLRPLDINPNEDGIQSIKLKNAAGTAPADIVIHPNQKYAYVADRNKGQIFVLSINPYSRSFNQHVSTIQLSDAPNGICQMAMNSDGTRLFVTSATSNKAGAKGFGVLTIDNERLSV</sequence>
<dbReference type="Proteomes" id="UP001526143">
    <property type="component" value="Unassembled WGS sequence"/>
</dbReference>
<dbReference type="InterPro" id="IPR015943">
    <property type="entry name" value="WD40/YVTN_repeat-like_dom_sf"/>
</dbReference>
<dbReference type="SUPFAM" id="SSF50969">
    <property type="entry name" value="YVTN repeat-like/Quinoprotein amine dehydrogenase"/>
    <property type="match status" value="1"/>
</dbReference>
<protein>
    <submittedName>
        <fullName evidence="1">Lactonase family protein</fullName>
    </submittedName>
</protein>
<organism evidence="1 2">
    <name type="scientific">Plectonema radiosum NIES-515</name>
    <dbReference type="NCBI Taxonomy" id="2986073"/>
    <lineage>
        <taxon>Bacteria</taxon>
        <taxon>Bacillati</taxon>
        <taxon>Cyanobacteriota</taxon>
        <taxon>Cyanophyceae</taxon>
        <taxon>Oscillatoriophycideae</taxon>
        <taxon>Oscillatoriales</taxon>
        <taxon>Microcoleaceae</taxon>
        <taxon>Plectonema</taxon>
    </lineage>
</organism>
<dbReference type="Pfam" id="PF10282">
    <property type="entry name" value="Lactonase"/>
    <property type="match status" value="1"/>
</dbReference>
<keyword evidence="2" id="KW-1185">Reference proteome</keyword>
<name>A0ABT3AUL3_9CYAN</name>
<proteinExistence type="predicted"/>
<gene>
    <name evidence="1" type="ORF">OGM63_02525</name>
</gene>
<evidence type="ECO:0000313" key="2">
    <source>
        <dbReference type="Proteomes" id="UP001526143"/>
    </source>
</evidence>
<dbReference type="RefSeq" id="WP_263743925.1">
    <property type="nucleotide sequence ID" value="NZ_JAOWRF010000036.1"/>
</dbReference>
<accession>A0ABT3AUL3</accession>
<comment type="caution">
    <text evidence="1">The sequence shown here is derived from an EMBL/GenBank/DDBJ whole genome shotgun (WGS) entry which is preliminary data.</text>
</comment>
<dbReference type="InterPro" id="IPR019405">
    <property type="entry name" value="Lactonase_7-beta_prop"/>
</dbReference>
<evidence type="ECO:0000313" key="1">
    <source>
        <dbReference type="EMBL" id="MCV3212415.1"/>
    </source>
</evidence>
<reference evidence="1 2" key="1">
    <citation type="submission" date="2022-10" db="EMBL/GenBank/DDBJ databases">
        <title>Identification of biosynthetic pathway for the production of the potent trypsin inhibitor radiosumin.</title>
        <authorList>
            <person name="Fewer D.P."/>
            <person name="Delbaje E."/>
            <person name="Ouyang X."/>
            <person name="Agostino P.D."/>
            <person name="Wahlsten M."/>
            <person name="Jokela J."/>
            <person name="Permi P."/>
            <person name="Haapaniemi E."/>
            <person name="Koistinen H."/>
        </authorList>
    </citation>
    <scope>NUCLEOTIDE SEQUENCE [LARGE SCALE GENOMIC DNA]</scope>
    <source>
        <strain evidence="1 2">NIES-515</strain>
    </source>
</reference>
<dbReference type="EMBL" id="JAOWRF010000036">
    <property type="protein sequence ID" value="MCV3212415.1"/>
    <property type="molecule type" value="Genomic_DNA"/>
</dbReference>
<dbReference type="InterPro" id="IPR011044">
    <property type="entry name" value="Quino_amine_DH_bsu"/>
</dbReference>